<dbReference type="Pfam" id="PF04307">
    <property type="entry name" value="YdjM"/>
    <property type="match status" value="1"/>
</dbReference>
<dbReference type="Proteomes" id="UP001215231">
    <property type="component" value="Chromosome"/>
</dbReference>
<feature type="transmembrane region" description="Helical" evidence="1">
    <location>
        <begin position="60"/>
        <end position="79"/>
    </location>
</feature>
<dbReference type="EMBL" id="CP059693">
    <property type="protein sequence ID" value="WDE09957.1"/>
    <property type="molecule type" value="Genomic_DNA"/>
</dbReference>
<feature type="transmembrane region" description="Helical" evidence="1">
    <location>
        <begin position="91"/>
        <end position="109"/>
    </location>
</feature>
<gene>
    <name evidence="2" type="ORF">H3N35_16810</name>
</gene>
<evidence type="ECO:0000256" key="1">
    <source>
        <dbReference type="SAM" id="Phobius"/>
    </source>
</evidence>
<proteinExistence type="predicted"/>
<dbReference type="PANTHER" id="PTHR40031">
    <property type="entry name" value="HYPOTHETICAL MEMBRANE SPANNING PROTEIN"/>
    <property type="match status" value="1"/>
</dbReference>
<keyword evidence="1" id="KW-1133">Transmembrane helix</keyword>
<keyword evidence="1" id="KW-0472">Membrane</keyword>
<dbReference type="GO" id="GO:0016787">
    <property type="term" value="F:hydrolase activity"/>
    <property type="evidence" value="ECO:0007669"/>
    <property type="project" value="UniProtKB-KW"/>
</dbReference>
<evidence type="ECO:0000313" key="3">
    <source>
        <dbReference type="Proteomes" id="UP001215231"/>
    </source>
</evidence>
<name>A0ABY7VAP2_9GAMM</name>
<organism evidence="2 3">
    <name type="scientific">Thalassomonas haliotis</name>
    <dbReference type="NCBI Taxonomy" id="485448"/>
    <lineage>
        <taxon>Bacteria</taxon>
        <taxon>Pseudomonadati</taxon>
        <taxon>Pseudomonadota</taxon>
        <taxon>Gammaproteobacteria</taxon>
        <taxon>Alteromonadales</taxon>
        <taxon>Colwelliaceae</taxon>
        <taxon>Thalassomonas</taxon>
    </lineage>
</organism>
<protein>
    <submittedName>
        <fullName evidence="2">Metal-dependent hydrolase</fullName>
    </submittedName>
</protein>
<feature type="transmembrane region" description="Helical" evidence="1">
    <location>
        <begin position="129"/>
        <end position="153"/>
    </location>
</feature>
<sequence length="353" mass="41198">MLIGAGTAQLIPAAVHKGEGRTPAWQQKAAVGALAALFPDIDYLLFPLDPLEFLAYWHRAYSHSIFLAPLWAWLLTLLLQKYFLRHKAWSGQKLLLFWISLSAILSHIISDSLTVYGTRWFAPLLDLKISWDLLFVVDIYFTASILTALILLIRWRHKVYRAYVCFIPFSYLLLVLLIKLTVYHRLPLPDNSTPAASQAGILVPQPFSPFYWQLIKADNKGFTQAYLKLTDDVIANRVSKLSGSNLDYASYRLPRELNWRRYPIMPANPDWQLDAEKVWQNKKFRAFRDFTDYPVFYAYNSRAEKTCVWFSDLRYHWPGIVPSFRFGMCKKAAEPWQVYRMKYFSHKQVQTSH</sequence>
<keyword evidence="1" id="KW-0812">Transmembrane</keyword>
<reference evidence="2 3" key="1">
    <citation type="journal article" date="2022" name="Mar. Drugs">
        <title>Bioassay-Guided Fractionation Leads to the Detection of Cholic Acid Generated by the Rare Thalassomonas sp.</title>
        <authorList>
            <person name="Pheiffer F."/>
            <person name="Schneider Y.K."/>
            <person name="Hansen E.H."/>
            <person name="Andersen J.H."/>
            <person name="Isaksson J."/>
            <person name="Busche T."/>
            <person name="R C."/>
            <person name="Kalinowski J."/>
            <person name="Zyl L.V."/>
            <person name="Trindade M."/>
        </authorList>
    </citation>
    <scope>NUCLEOTIDE SEQUENCE [LARGE SCALE GENOMIC DNA]</scope>
    <source>
        <strain evidence="2 3">A5K-61T</strain>
    </source>
</reference>
<keyword evidence="3" id="KW-1185">Reference proteome</keyword>
<feature type="transmembrane region" description="Helical" evidence="1">
    <location>
        <begin position="160"/>
        <end position="182"/>
    </location>
</feature>
<dbReference type="InterPro" id="IPR007404">
    <property type="entry name" value="YdjM-like"/>
</dbReference>
<evidence type="ECO:0000313" key="2">
    <source>
        <dbReference type="EMBL" id="WDE09957.1"/>
    </source>
</evidence>
<dbReference type="PANTHER" id="PTHR40031:SF1">
    <property type="entry name" value="MEMBRANE-BOUND METAL-DEPENDENT HYDROLASE"/>
    <property type="match status" value="1"/>
</dbReference>
<accession>A0ABY7VAP2</accession>
<dbReference type="InterPro" id="IPR053170">
    <property type="entry name" value="Transcription_regulator"/>
</dbReference>
<keyword evidence="2" id="KW-0378">Hydrolase</keyword>